<comment type="caution">
    <text evidence="3">The sequence shown here is derived from an EMBL/GenBank/DDBJ whole genome shotgun (WGS) entry which is preliminary data.</text>
</comment>
<evidence type="ECO:0008006" key="5">
    <source>
        <dbReference type="Google" id="ProtNLM"/>
    </source>
</evidence>
<dbReference type="NCBIfam" id="NF033919">
    <property type="entry name" value="PA2779_fam"/>
    <property type="match status" value="1"/>
</dbReference>
<keyword evidence="2" id="KW-0732">Signal</keyword>
<name>A0A161S418_9NEIS</name>
<dbReference type="EMBL" id="LQQU01000059">
    <property type="protein sequence ID" value="KZE25316.1"/>
    <property type="molecule type" value="Genomic_DNA"/>
</dbReference>
<dbReference type="Proteomes" id="UP000076625">
    <property type="component" value="Unassembled WGS sequence"/>
</dbReference>
<evidence type="ECO:0000256" key="1">
    <source>
        <dbReference type="SAM" id="Phobius"/>
    </source>
</evidence>
<dbReference type="OrthoDB" id="7651521at2"/>
<dbReference type="InterPro" id="IPR046735">
    <property type="entry name" value="PA2779-like"/>
</dbReference>
<feature type="chain" id="PRO_5007826992" description="PA2779 family protein" evidence="2">
    <location>
        <begin position="28"/>
        <end position="131"/>
    </location>
</feature>
<dbReference type="RefSeq" id="WP_066614623.1">
    <property type="nucleotide sequence ID" value="NZ_LQQU01000059.1"/>
</dbReference>
<feature type="signal peptide" evidence="2">
    <location>
        <begin position="1"/>
        <end position="27"/>
    </location>
</feature>
<gene>
    <name evidence="3" type="ORF">AVW16_03165</name>
</gene>
<dbReference type="PIRSF" id="PIRSF029543">
    <property type="entry name" value="UCP029543"/>
    <property type="match status" value="1"/>
</dbReference>
<keyword evidence="1" id="KW-1133">Transmembrane helix</keyword>
<evidence type="ECO:0000313" key="4">
    <source>
        <dbReference type="Proteomes" id="UP000076625"/>
    </source>
</evidence>
<protein>
    <recommendedName>
        <fullName evidence="5">PA2779 family protein</fullName>
    </recommendedName>
</protein>
<dbReference type="InterPro" id="IPR016924">
    <property type="entry name" value="UCP029543"/>
</dbReference>
<keyword evidence="1" id="KW-0812">Transmembrane</keyword>
<dbReference type="Pfam" id="PF20332">
    <property type="entry name" value="DUF6627"/>
    <property type="match status" value="1"/>
</dbReference>
<reference evidence="4" key="1">
    <citation type="submission" date="2016-01" db="EMBL/GenBank/DDBJ databases">
        <title>Draft genome of Chromobacterium sp. F49.</title>
        <authorList>
            <person name="Hong K.W."/>
        </authorList>
    </citation>
    <scope>NUCLEOTIDE SEQUENCE [LARGE SCALE GENOMIC DNA]</scope>
    <source>
        <strain evidence="4">CN10</strain>
    </source>
</reference>
<keyword evidence="4" id="KW-1185">Reference proteome</keyword>
<evidence type="ECO:0000313" key="3">
    <source>
        <dbReference type="EMBL" id="KZE25316.1"/>
    </source>
</evidence>
<proteinExistence type="predicted"/>
<dbReference type="STRING" id="1452487.AVW16_03165"/>
<sequence length="131" mass="13760">MKLAKPLLTAALVVALPFTAFTQSAQAAMIGVEQMQAASRSADGDAARAQVLEALSRADVVAELERQGVSPEAARERVAALSDADAKRLAEQVDKAPAGGIIGAILLVFFVLLLTDILGLTKVFPFTRSIR</sequence>
<keyword evidence="1" id="KW-0472">Membrane</keyword>
<evidence type="ECO:0000256" key="2">
    <source>
        <dbReference type="SAM" id="SignalP"/>
    </source>
</evidence>
<dbReference type="AlphaFoldDB" id="A0A161S418"/>
<feature type="transmembrane region" description="Helical" evidence="1">
    <location>
        <begin position="98"/>
        <end position="121"/>
    </location>
</feature>
<accession>A0A161S418</accession>
<organism evidence="3 4">
    <name type="scientific">Crenobacter luteus</name>
    <dbReference type="NCBI Taxonomy" id="1452487"/>
    <lineage>
        <taxon>Bacteria</taxon>
        <taxon>Pseudomonadati</taxon>
        <taxon>Pseudomonadota</taxon>
        <taxon>Betaproteobacteria</taxon>
        <taxon>Neisseriales</taxon>
        <taxon>Neisseriaceae</taxon>
        <taxon>Crenobacter</taxon>
    </lineage>
</organism>